<dbReference type="Proteomes" id="UP001164746">
    <property type="component" value="Chromosome 10"/>
</dbReference>
<evidence type="ECO:0000313" key="1">
    <source>
        <dbReference type="EMBL" id="WAR17494.1"/>
    </source>
</evidence>
<organism evidence="1 2">
    <name type="scientific">Mya arenaria</name>
    <name type="common">Soft-shell clam</name>
    <dbReference type="NCBI Taxonomy" id="6604"/>
    <lineage>
        <taxon>Eukaryota</taxon>
        <taxon>Metazoa</taxon>
        <taxon>Spiralia</taxon>
        <taxon>Lophotrochozoa</taxon>
        <taxon>Mollusca</taxon>
        <taxon>Bivalvia</taxon>
        <taxon>Autobranchia</taxon>
        <taxon>Heteroconchia</taxon>
        <taxon>Euheterodonta</taxon>
        <taxon>Imparidentia</taxon>
        <taxon>Neoheterodontei</taxon>
        <taxon>Myida</taxon>
        <taxon>Myoidea</taxon>
        <taxon>Myidae</taxon>
        <taxon>Mya</taxon>
    </lineage>
</organism>
<dbReference type="SUPFAM" id="SSF56219">
    <property type="entry name" value="DNase I-like"/>
    <property type="match status" value="1"/>
</dbReference>
<sequence>MEKLTLKLLILSLRISKSFNTTVAAFHQESILGDFNVNVAETTTDYRSLLDHIYISNNIRNYKCSVFESYFSDHKAIHISLH</sequence>
<evidence type="ECO:0000313" key="2">
    <source>
        <dbReference type="Proteomes" id="UP001164746"/>
    </source>
</evidence>
<proteinExistence type="predicted"/>
<accession>A0ABY7F9M9</accession>
<keyword evidence="2" id="KW-1185">Reference proteome</keyword>
<dbReference type="InterPro" id="IPR036691">
    <property type="entry name" value="Endo/exonu/phosph_ase_sf"/>
</dbReference>
<protein>
    <submittedName>
        <fullName evidence="1">Uncharacterized protein</fullName>
    </submittedName>
</protein>
<dbReference type="EMBL" id="CP111021">
    <property type="protein sequence ID" value="WAR17494.1"/>
    <property type="molecule type" value="Genomic_DNA"/>
</dbReference>
<gene>
    <name evidence="1" type="ORF">MAR_032088</name>
</gene>
<reference evidence="1" key="1">
    <citation type="submission" date="2022-11" db="EMBL/GenBank/DDBJ databases">
        <title>Centuries of genome instability and evolution in soft-shell clam transmissible cancer (bioRxiv).</title>
        <authorList>
            <person name="Hart S.F.M."/>
            <person name="Yonemitsu M.A."/>
            <person name="Giersch R.M."/>
            <person name="Beal B.F."/>
            <person name="Arriagada G."/>
            <person name="Davis B.W."/>
            <person name="Ostrander E.A."/>
            <person name="Goff S.P."/>
            <person name="Metzger M.J."/>
        </authorList>
    </citation>
    <scope>NUCLEOTIDE SEQUENCE</scope>
    <source>
        <strain evidence="1">MELC-2E11</strain>
        <tissue evidence="1">Siphon/mantle</tissue>
    </source>
</reference>
<name>A0ABY7F9M9_MYAAR</name>